<feature type="compositionally biased region" description="Basic and acidic residues" evidence="1">
    <location>
        <begin position="1"/>
        <end position="15"/>
    </location>
</feature>
<accession>A0A2S4PIA5</accession>
<feature type="region of interest" description="Disordered" evidence="1">
    <location>
        <begin position="1"/>
        <end position="31"/>
    </location>
</feature>
<dbReference type="EMBL" id="PEDP01007931">
    <property type="protein sequence ID" value="POS81782.1"/>
    <property type="molecule type" value="Genomic_DNA"/>
</dbReference>
<sequence>RTKDRFQEKDSEKKNNLPTSFPKPPQDTLRQNPWATVARNGHKKSRVTMTVPIVSKNITTGVQKKSSTHSKSTMIKNTKSKNAKEIISDTRLFLRLPMDHEWRNLFPAGLREVIVKCLAVSPASIGLIKPVRTGFAISPSNSGAREALLQSKIGLLDTTAKLEPASNWVPLLVPMMPKFIRAIQGQTEVTKEMLSNEIELVTPTLPTSIRHYSTSIIEAPYRTWMAFFDKAPRPGFRVFDESGSVTVFKKQKLIDFCKRCNGYHPTRYCSRAPS</sequence>
<organism evidence="2 3">
    <name type="scientific">Erysiphe pulchra</name>
    <dbReference type="NCBI Taxonomy" id="225359"/>
    <lineage>
        <taxon>Eukaryota</taxon>
        <taxon>Fungi</taxon>
        <taxon>Dikarya</taxon>
        <taxon>Ascomycota</taxon>
        <taxon>Pezizomycotina</taxon>
        <taxon>Leotiomycetes</taxon>
        <taxon>Erysiphales</taxon>
        <taxon>Erysiphaceae</taxon>
        <taxon>Erysiphe</taxon>
    </lineage>
</organism>
<feature type="non-terminal residue" evidence="2">
    <location>
        <position position="1"/>
    </location>
</feature>
<dbReference type="OrthoDB" id="3611560at2759"/>
<proteinExistence type="predicted"/>
<dbReference type="STRING" id="225359.A0A2S4PIA5"/>
<keyword evidence="3" id="KW-1185">Reference proteome</keyword>
<name>A0A2S4PIA5_9PEZI</name>
<feature type="non-terminal residue" evidence="2">
    <location>
        <position position="274"/>
    </location>
</feature>
<comment type="caution">
    <text evidence="2">The sequence shown here is derived from an EMBL/GenBank/DDBJ whole genome shotgun (WGS) entry which is preliminary data.</text>
</comment>
<reference evidence="2 3" key="1">
    <citation type="submission" date="2017-10" db="EMBL/GenBank/DDBJ databases">
        <title>Development of genomic resources for the powdery mildew, Erysiphe pulchra.</title>
        <authorList>
            <person name="Wadl P.A."/>
            <person name="Mack B.M."/>
            <person name="Moore G."/>
            <person name="Beltz S.B."/>
        </authorList>
    </citation>
    <scope>NUCLEOTIDE SEQUENCE [LARGE SCALE GENOMIC DNA]</scope>
    <source>
        <strain evidence="2">Cflorida</strain>
    </source>
</reference>
<evidence type="ECO:0000256" key="1">
    <source>
        <dbReference type="SAM" id="MobiDB-lite"/>
    </source>
</evidence>
<protein>
    <submittedName>
        <fullName evidence="2">Uncharacterized protein</fullName>
    </submittedName>
</protein>
<gene>
    <name evidence="2" type="ORF">EPUL_006481</name>
</gene>
<evidence type="ECO:0000313" key="3">
    <source>
        <dbReference type="Proteomes" id="UP000237438"/>
    </source>
</evidence>
<evidence type="ECO:0000313" key="2">
    <source>
        <dbReference type="EMBL" id="POS81782.1"/>
    </source>
</evidence>
<dbReference type="AlphaFoldDB" id="A0A2S4PIA5"/>
<dbReference type="Proteomes" id="UP000237438">
    <property type="component" value="Unassembled WGS sequence"/>
</dbReference>